<reference evidence="12 13" key="1">
    <citation type="journal article" date="2010" name="Nature">
        <title>The Ectocarpus genome and the independent evolution of multicellularity in brown algae.</title>
        <authorList>
            <person name="Cock J.M."/>
            <person name="Sterck L."/>
            <person name="Rouze P."/>
            <person name="Scornet D."/>
            <person name="Allen A.E."/>
            <person name="Amoutzias G."/>
            <person name="Anthouard V."/>
            <person name="Artiguenave F."/>
            <person name="Aury J.M."/>
            <person name="Badger J.H."/>
            <person name="Beszteri B."/>
            <person name="Billiau K."/>
            <person name="Bonnet E."/>
            <person name="Bothwell J.H."/>
            <person name="Bowler C."/>
            <person name="Boyen C."/>
            <person name="Brownlee C."/>
            <person name="Carrano C.J."/>
            <person name="Charrier B."/>
            <person name="Cho G.Y."/>
            <person name="Coelho S.M."/>
            <person name="Collen J."/>
            <person name="Corre E."/>
            <person name="Da Silva C."/>
            <person name="Delage L."/>
            <person name="Delaroque N."/>
            <person name="Dittami S.M."/>
            <person name="Doulbeau S."/>
            <person name="Elias M."/>
            <person name="Farnham G."/>
            <person name="Gachon C.M."/>
            <person name="Gschloessl B."/>
            <person name="Heesch S."/>
            <person name="Jabbari K."/>
            <person name="Jubin C."/>
            <person name="Kawai H."/>
            <person name="Kimura K."/>
            <person name="Kloareg B."/>
            <person name="Kupper F.C."/>
            <person name="Lang D."/>
            <person name="Le Bail A."/>
            <person name="Leblanc C."/>
            <person name="Lerouge P."/>
            <person name="Lohr M."/>
            <person name="Lopez P.J."/>
            <person name="Martens C."/>
            <person name="Maumus F."/>
            <person name="Michel G."/>
            <person name="Miranda-Saavedra D."/>
            <person name="Morales J."/>
            <person name="Moreau H."/>
            <person name="Motomura T."/>
            <person name="Nagasato C."/>
            <person name="Napoli C.A."/>
            <person name="Nelson D.R."/>
            <person name="Nyvall-Collen P."/>
            <person name="Peters A.F."/>
            <person name="Pommier C."/>
            <person name="Potin P."/>
            <person name="Poulain J."/>
            <person name="Quesneville H."/>
            <person name="Read B."/>
            <person name="Rensing S.A."/>
            <person name="Ritter A."/>
            <person name="Rousvoal S."/>
            <person name="Samanta M."/>
            <person name="Samson G."/>
            <person name="Schroeder D.C."/>
            <person name="Segurens B."/>
            <person name="Strittmatter M."/>
            <person name="Tonon T."/>
            <person name="Tregear J.W."/>
            <person name="Valentin K."/>
            <person name="von Dassow P."/>
            <person name="Yamagishi T."/>
            <person name="Van de Peer Y."/>
            <person name="Wincker P."/>
        </authorList>
    </citation>
    <scope>NUCLEOTIDE SEQUENCE [LARGE SCALE GENOMIC DNA]</scope>
    <source>
        <strain evidence="13">Ec32 / CCAP1310/4</strain>
    </source>
</reference>
<dbReference type="GO" id="GO:0019894">
    <property type="term" value="F:kinesin binding"/>
    <property type="evidence" value="ECO:0007669"/>
    <property type="project" value="TreeGrafter"/>
</dbReference>
<protein>
    <submittedName>
        <fullName evidence="12">Tetratricopeptide TPR_2 repeat protein</fullName>
    </submittedName>
</protein>
<evidence type="ECO:0000256" key="4">
    <source>
        <dbReference type="ARBA" id="ARBA00022701"/>
    </source>
</evidence>
<dbReference type="GO" id="GO:0007018">
    <property type="term" value="P:microtubule-based movement"/>
    <property type="evidence" value="ECO:0007669"/>
    <property type="project" value="TreeGrafter"/>
</dbReference>
<dbReference type="Pfam" id="PF00515">
    <property type="entry name" value="TPR_1"/>
    <property type="match status" value="1"/>
</dbReference>
<dbReference type="GO" id="GO:0005874">
    <property type="term" value="C:microtubule"/>
    <property type="evidence" value="ECO:0007669"/>
    <property type="project" value="UniProtKB-KW"/>
</dbReference>
<dbReference type="InParanoid" id="D7G2W9"/>
<accession>D7G2W9</accession>
<organism evidence="12 13">
    <name type="scientific">Ectocarpus siliculosus</name>
    <name type="common">Brown alga</name>
    <name type="synonym">Conferva siliculosa</name>
    <dbReference type="NCBI Taxonomy" id="2880"/>
    <lineage>
        <taxon>Eukaryota</taxon>
        <taxon>Sar</taxon>
        <taxon>Stramenopiles</taxon>
        <taxon>Ochrophyta</taxon>
        <taxon>PX clade</taxon>
        <taxon>Phaeophyceae</taxon>
        <taxon>Ectocarpales</taxon>
        <taxon>Ectocarpaceae</taxon>
        <taxon>Ectocarpus</taxon>
    </lineage>
</organism>
<keyword evidence="7" id="KW-0175">Coiled coil</keyword>
<evidence type="ECO:0000256" key="5">
    <source>
        <dbReference type="ARBA" id="ARBA00022737"/>
    </source>
</evidence>
<keyword evidence="5" id="KW-0677">Repeat</keyword>
<dbReference type="PROSITE" id="PS50293">
    <property type="entry name" value="TPR_REGION"/>
    <property type="match status" value="1"/>
</dbReference>
<dbReference type="SMART" id="SM00028">
    <property type="entry name" value="TPR"/>
    <property type="match status" value="7"/>
</dbReference>
<keyword evidence="9" id="KW-0206">Cytoskeleton</keyword>
<evidence type="ECO:0000256" key="1">
    <source>
        <dbReference type="ARBA" id="ARBA00004245"/>
    </source>
</evidence>
<sequence>MPTYSLPLATWDCYTIATRCGQDVADTLSNLGECALKAGRTKDATEYYERALKIEEDKFGADQPVLGSTFHHLGLCAEQDGRTDEAEELFRRALAIEEKQMGADHPNVAATLAGLGANVLASGKKEEAESMLKRALAITDKAGGCGSSDGGGYSGEVSTGPPTPPVGGGSAGTLHTLAECARKNGNYEDALRLLERALKIEEGGDDRGDSPVAGADAVLATLRKLASWAGEAGRDGEAEAWYRRVLALEEEELGEGHRDVATTLVLLGRCLSRGQARVEEAASLYRRALEIVEEEDGDRSLQVTSILLDVGLCALMLGRVEEAEVLYTRARTIEAEHLGGGVDEVQATALTLEMFVPRAPV</sequence>
<dbReference type="GO" id="GO:0005737">
    <property type="term" value="C:cytoplasm"/>
    <property type="evidence" value="ECO:0007669"/>
    <property type="project" value="TreeGrafter"/>
</dbReference>
<dbReference type="Pfam" id="PF07719">
    <property type="entry name" value="TPR_2"/>
    <property type="match status" value="1"/>
</dbReference>
<name>D7G2W9_ECTSI</name>
<keyword evidence="4" id="KW-0493">Microtubule</keyword>
<dbReference type="EMBL" id="FN648696">
    <property type="protein sequence ID" value="CBJ48826.1"/>
    <property type="molecule type" value="Genomic_DNA"/>
</dbReference>
<evidence type="ECO:0000256" key="2">
    <source>
        <dbReference type="ARBA" id="ARBA00009622"/>
    </source>
</evidence>
<evidence type="ECO:0000256" key="9">
    <source>
        <dbReference type="ARBA" id="ARBA00023212"/>
    </source>
</evidence>
<keyword evidence="8" id="KW-0505">Motor protein</keyword>
<keyword evidence="13" id="KW-1185">Reference proteome</keyword>
<dbReference type="SUPFAM" id="SSF48452">
    <property type="entry name" value="TPR-like"/>
    <property type="match status" value="2"/>
</dbReference>
<evidence type="ECO:0000256" key="10">
    <source>
        <dbReference type="PROSITE-ProRule" id="PRU00339"/>
    </source>
</evidence>
<evidence type="ECO:0000313" key="12">
    <source>
        <dbReference type="EMBL" id="CBJ48826.1"/>
    </source>
</evidence>
<comment type="similarity">
    <text evidence="2">Belongs to the kinesin light chain family.</text>
</comment>
<dbReference type="PANTHER" id="PTHR45783:SF3">
    <property type="entry name" value="KINESIN LIGHT CHAIN"/>
    <property type="match status" value="1"/>
</dbReference>
<dbReference type="Proteomes" id="UP000002630">
    <property type="component" value="Linkage Group LG14"/>
</dbReference>
<dbReference type="InterPro" id="IPR013105">
    <property type="entry name" value="TPR_2"/>
</dbReference>
<keyword evidence="3" id="KW-0963">Cytoplasm</keyword>
<feature type="region of interest" description="Disordered" evidence="11">
    <location>
        <begin position="147"/>
        <end position="168"/>
    </location>
</feature>
<dbReference type="GO" id="GO:0005871">
    <property type="term" value="C:kinesin complex"/>
    <property type="evidence" value="ECO:0007669"/>
    <property type="project" value="InterPro"/>
</dbReference>
<dbReference type="InterPro" id="IPR002151">
    <property type="entry name" value="Kinesin_light"/>
</dbReference>
<feature type="repeat" description="TPR" evidence="10">
    <location>
        <begin position="171"/>
        <end position="204"/>
    </location>
</feature>
<dbReference type="AlphaFoldDB" id="D7G2W9"/>
<keyword evidence="6 10" id="KW-0802">TPR repeat</keyword>
<feature type="repeat" description="TPR" evidence="10">
    <location>
        <begin position="67"/>
        <end position="100"/>
    </location>
</feature>
<dbReference type="Gene3D" id="1.25.40.10">
    <property type="entry name" value="Tetratricopeptide repeat domain"/>
    <property type="match status" value="2"/>
</dbReference>
<dbReference type="STRING" id="2880.D7G2W9"/>
<evidence type="ECO:0000256" key="6">
    <source>
        <dbReference type="ARBA" id="ARBA00022803"/>
    </source>
</evidence>
<dbReference type="Pfam" id="PF13424">
    <property type="entry name" value="TPR_12"/>
    <property type="match status" value="2"/>
</dbReference>
<dbReference type="eggNOG" id="KOG1840">
    <property type="taxonomic scope" value="Eukaryota"/>
</dbReference>
<dbReference type="PANTHER" id="PTHR45783">
    <property type="entry name" value="KINESIN LIGHT CHAIN"/>
    <property type="match status" value="1"/>
</dbReference>
<evidence type="ECO:0000256" key="3">
    <source>
        <dbReference type="ARBA" id="ARBA00022490"/>
    </source>
</evidence>
<dbReference type="InterPro" id="IPR011990">
    <property type="entry name" value="TPR-like_helical_dom_sf"/>
</dbReference>
<evidence type="ECO:0000256" key="7">
    <source>
        <dbReference type="ARBA" id="ARBA00023054"/>
    </source>
</evidence>
<dbReference type="PROSITE" id="PS50005">
    <property type="entry name" value="TPR"/>
    <property type="match status" value="3"/>
</dbReference>
<evidence type="ECO:0000256" key="8">
    <source>
        <dbReference type="ARBA" id="ARBA00023175"/>
    </source>
</evidence>
<dbReference type="InterPro" id="IPR019734">
    <property type="entry name" value="TPR_rpt"/>
</dbReference>
<dbReference type="EMBL" id="FN649739">
    <property type="protein sequence ID" value="CBJ48826.1"/>
    <property type="molecule type" value="Genomic_DNA"/>
</dbReference>
<evidence type="ECO:0000313" key="13">
    <source>
        <dbReference type="Proteomes" id="UP000002630"/>
    </source>
</evidence>
<dbReference type="OrthoDB" id="9991317at2759"/>
<feature type="repeat" description="TPR" evidence="10">
    <location>
        <begin position="25"/>
        <end position="58"/>
    </location>
</feature>
<comment type="subcellular location">
    <subcellularLocation>
        <location evidence="1">Cytoplasm</location>
        <location evidence="1">Cytoskeleton</location>
    </subcellularLocation>
</comment>
<gene>
    <name evidence="12" type="ORF">Esi_0049_0036</name>
</gene>
<proteinExistence type="inferred from homology"/>
<evidence type="ECO:0000256" key="11">
    <source>
        <dbReference type="SAM" id="MobiDB-lite"/>
    </source>
</evidence>